<dbReference type="EC" id="2.7.11.1" evidence="1"/>
<keyword evidence="3" id="KW-0808">Transferase</keyword>
<reference evidence="11" key="1">
    <citation type="journal article" date="2023" name="Mol. Phylogenet. Evol.">
        <title>Genome-scale phylogeny and comparative genomics of the fungal order Sordariales.</title>
        <authorList>
            <person name="Hensen N."/>
            <person name="Bonometti L."/>
            <person name="Westerberg I."/>
            <person name="Brannstrom I.O."/>
            <person name="Guillou S."/>
            <person name="Cros-Aarteil S."/>
            <person name="Calhoun S."/>
            <person name="Haridas S."/>
            <person name="Kuo A."/>
            <person name="Mondo S."/>
            <person name="Pangilinan J."/>
            <person name="Riley R."/>
            <person name="LaButti K."/>
            <person name="Andreopoulos B."/>
            <person name="Lipzen A."/>
            <person name="Chen C."/>
            <person name="Yan M."/>
            <person name="Daum C."/>
            <person name="Ng V."/>
            <person name="Clum A."/>
            <person name="Steindorff A."/>
            <person name="Ohm R.A."/>
            <person name="Martin F."/>
            <person name="Silar P."/>
            <person name="Natvig D.O."/>
            <person name="Lalanne C."/>
            <person name="Gautier V."/>
            <person name="Ament-Velasquez S.L."/>
            <person name="Kruys A."/>
            <person name="Hutchinson M.I."/>
            <person name="Powell A.J."/>
            <person name="Barry K."/>
            <person name="Miller A.N."/>
            <person name="Grigoriev I.V."/>
            <person name="Debuchy R."/>
            <person name="Gladieux P."/>
            <person name="Hiltunen Thoren M."/>
            <person name="Johannesson H."/>
        </authorList>
    </citation>
    <scope>NUCLEOTIDE SEQUENCE</scope>
    <source>
        <strain evidence="11">CBS 103.79</strain>
    </source>
</reference>
<dbReference type="Proteomes" id="UP001303889">
    <property type="component" value="Unassembled WGS sequence"/>
</dbReference>
<dbReference type="GO" id="GO:0000245">
    <property type="term" value="P:spliceosomal complex assembly"/>
    <property type="evidence" value="ECO:0007669"/>
    <property type="project" value="TreeGrafter"/>
</dbReference>
<comment type="catalytic activity">
    <reaction evidence="7">
        <text>L-threonyl-[protein] + ATP = O-phospho-L-threonyl-[protein] + ADP + H(+)</text>
        <dbReference type="Rhea" id="RHEA:46608"/>
        <dbReference type="Rhea" id="RHEA-COMP:11060"/>
        <dbReference type="Rhea" id="RHEA-COMP:11605"/>
        <dbReference type="ChEBI" id="CHEBI:15378"/>
        <dbReference type="ChEBI" id="CHEBI:30013"/>
        <dbReference type="ChEBI" id="CHEBI:30616"/>
        <dbReference type="ChEBI" id="CHEBI:61977"/>
        <dbReference type="ChEBI" id="CHEBI:456216"/>
        <dbReference type="EC" id="2.7.11.1"/>
    </reaction>
</comment>
<organism evidence="11 12">
    <name type="scientific">Staphylotrichum tortipilum</name>
    <dbReference type="NCBI Taxonomy" id="2831512"/>
    <lineage>
        <taxon>Eukaryota</taxon>
        <taxon>Fungi</taxon>
        <taxon>Dikarya</taxon>
        <taxon>Ascomycota</taxon>
        <taxon>Pezizomycotina</taxon>
        <taxon>Sordariomycetes</taxon>
        <taxon>Sordariomycetidae</taxon>
        <taxon>Sordariales</taxon>
        <taxon>Chaetomiaceae</taxon>
        <taxon>Staphylotrichum</taxon>
    </lineage>
</organism>
<evidence type="ECO:0000256" key="4">
    <source>
        <dbReference type="ARBA" id="ARBA00022741"/>
    </source>
</evidence>
<comment type="caution">
    <text evidence="11">The sequence shown here is derived from an EMBL/GenBank/DDBJ whole genome shotgun (WGS) entry which is preliminary data.</text>
</comment>
<dbReference type="GO" id="GO:0005634">
    <property type="term" value="C:nucleus"/>
    <property type="evidence" value="ECO:0007669"/>
    <property type="project" value="TreeGrafter"/>
</dbReference>
<dbReference type="EMBL" id="MU855510">
    <property type="protein sequence ID" value="KAK3902433.1"/>
    <property type="molecule type" value="Genomic_DNA"/>
</dbReference>
<sequence length="280" mass="31297">MRSLIAFFRGHPTTSSADKDAAKTRGAGPSPELSRDRDQSPAQVFPSSGFKLVPPSTKLEEETQSWYKAQNFYPATIGEVFHDRYQVVAKLGYGGASTTWLCRDLWLHRYVIVKIYAVGDNQTPREVAALEDVSSVLGESRDVRHVGKASTRTLRDKFYVSRPKSPRSRCVYMLQALDFLHRKANLLYGDIQEDNILFAVGDAPEWRAVEEAEEAAPSPRKGYKHHTIHSTGVLELPPPTIPVLCDFGEARFGRDEYGEHAMPDLFRAPEILLRGPVAGP</sequence>
<dbReference type="InterPro" id="IPR011009">
    <property type="entry name" value="Kinase-like_dom_sf"/>
</dbReference>
<feature type="region of interest" description="Disordered" evidence="9">
    <location>
        <begin position="9"/>
        <end position="48"/>
    </location>
</feature>
<dbReference type="GO" id="GO:0005737">
    <property type="term" value="C:cytoplasm"/>
    <property type="evidence" value="ECO:0007669"/>
    <property type="project" value="TreeGrafter"/>
</dbReference>
<dbReference type="InterPro" id="IPR000719">
    <property type="entry name" value="Prot_kinase_dom"/>
</dbReference>
<dbReference type="SUPFAM" id="SSF56112">
    <property type="entry name" value="Protein kinase-like (PK-like)"/>
    <property type="match status" value="1"/>
</dbReference>
<gene>
    <name evidence="11" type="ORF">C8A05DRAFT_33879</name>
</gene>
<evidence type="ECO:0000259" key="10">
    <source>
        <dbReference type="PROSITE" id="PS50011"/>
    </source>
</evidence>
<evidence type="ECO:0000256" key="3">
    <source>
        <dbReference type="ARBA" id="ARBA00022679"/>
    </source>
</evidence>
<name>A0AAN6RTZ5_9PEZI</name>
<keyword evidence="2" id="KW-0723">Serine/threonine-protein kinase</keyword>
<evidence type="ECO:0000256" key="5">
    <source>
        <dbReference type="ARBA" id="ARBA00022777"/>
    </source>
</evidence>
<accession>A0AAN6RTZ5</accession>
<dbReference type="GO" id="GO:0050684">
    <property type="term" value="P:regulation of mRNA processing"/>
    <property type="evidence" value="ECO:0007669"/>
    <property type="project" value="TreeGrafter"/>
</dbReference>
<keyword evidence="6" id="KW-0067">ATP-binding</keyword>
<evidence type="ECO:0000313" key="11">
    <source>
        <dbReference type="EMBL" id="KAK3902433.1"/>
    </source>
</evidence>
<reference evidence="11" key="2">
    <citation type="submission" date="2023-05" db="EMBL/GenBank/DDBJ databases">
        <authorList>
            <consortium name="Lawrence Berkeley National Laboratory"/>
            <person name="Steindorff A."/>
            <person name="Hensen N."/>
            <person name="Bonometti L."/>
            <person name="Westerberg I."/>
            <person name="Brannstrom I.O."/>
            <person name="Guillou S."/>
            <person name="Cros-Aarteil S."/>
            <person name="Calhoun S."/>
            <person name="Haridas S."/>
            <person name="Kuo A."/>
            <person name="Mondo S."/>
            <person name="Pangilinan J."/>
            <person name="Riley R."/>
            <person name="Labutti K."/>
            <person name="Andreopoulos B."/>
            <person name="Lipzen A."/>
            <person name="Chen C."/>
            <person name="Yanf M."/>
            <person name="Daum C."/>
            <person name="Ng V."/>
            <person name="Clum A."/>
            <person name="Ohm R."/>
            <person name="Martin F."/>
            <person name="Silar P."/>
            <person name="Natvig D."/>
            <person name="Lalanne C."/>
            <person name="Gautier V."/>
            <person name="Ament-Velasquez S.L."/>
            <person name="Kruys A."/>
            <person name="Hutchinson M.I."/>
            <person name="Powell A.J."/>
            <person name="Barry K."/>
            <person name="Miller A.N."/>
            <person name="Grigoriev I.V."/>
            <person name="Debuchy R."/>
            <person name="Gladieux P."/>
            <person name="Thoren M.H."/>
            <person name="Johannesson H."/>
        </authorList>
    </citation>
    <scope>NUCLEOTIDE SEQUENCE</scope>
    <source>
        <strain evidence="11">CBS 103.79</strain>
    </source>
</reference>
<dbReference type="AlphaFoldDB" id="A0AAN6RTZ5"/>
<evidence type="ECO:0000256" key="6">
    <source>
        <dbReference type="ARBA" id="ARBA00022840"/>
    </source>
</evidence>
<evidence type="ECO:0000256" key="8">
    <source>
        <dbReference type="ARBA" id="ARBA00048679"/>
    </source>
</evidence>
<keyword evidence="12" id="KW-1185">Reference proteome</keyword>
<comment type="catalytic activity">
    <reaction evidence="8">
        <text>L-seryl-[protein] + ATP = O-phospho-L-seryl-[protein] + ADP + H(+)</text>
        <dbReference type="Rhea" id="RHEA:17989"/>
        <dbReference type="Rhea" id="RHEA-COMP:9863"/>
        <dbReference type="Rhea" id="RHEA-COMP:11604"/>
        <dbReference type="ChEBI" id="CHEBI:15378"/>
        <dbReference type="ChEBI" id="CHEBI:29999"/>
        <dbReference type="ChEBI" id="CHEBI:30616"/>
        <dbReference type="ChEBI" id="CHEBI:83421"/>
        <dbReference type="ChEBI" id="CHEBI:456216"/>
        <dbReference type="EC" id="2.7.11.1"/>
    </reaction>
</comment>
<dbReference type="Gene3D" id="3.30.200.20">
    <property type="entry name" value="Phosphorylase Kinase, domain 1"/>
    <property type="match status" value="1"/>
</dbReference>
<dbReference type="PROSITE" id="PS50011">
    <property type="entry name" value="PROTEIN_KINASE_DOM"/>
    <property type="match status" value="1"/>
</dbReference>
<dbReference type="PANTHER" id="PTHR47634">
    <property type="entry name" value="PROTEIN KINASE DOMAIN-CONTAINING PROTEIN-RELATED"/>
    <property type="match status" value="1"/>
</dbReference>
<keyword evidence="4" id="KW-0547">Nucleotide-binding</keyword>
<evidence type="ECO:0000256" key="2">
    <source>
        <dbReference type="ARBA" id="ARBA00022527"/>
    </source>
</evidence>
<evidence type="ECO:0000256" key="1">
    <source>
        <dbReference type="ARBA" id="ARBA00012513"/>
    </source>
</evidence>
<dbReference type="Gene3D" id="1.10.510.10">
    <property type="entry name" value="Transferase(Phosphotransferase) domain 1"/>
    <property type="match status" value="1"/>
</dbReference>
<evidence type="ECO:0000256" key="7">
    <source>
        <dbReference type="ARBA" id="ARBA00047899"/>
    </source>
</evidence>
<dbReference type="GO" id="GO:0005524">
    <property type="term" value="F:ATP binding"/>
    <property type="evidence" value="ECO:0007669"/>
    <property type="project" value="UniProtKB-KW"/>
</dbReference>
<feature type="domain" description="Protein kinase" evidence="10">
    <location>
        <begin position="85"/>
        <end position="280"/>
    </location>
</feature>
<dbReference type="GO" id="GO:0004674">
    <property type="term" value="F:protein serine/threonine kinase activity"/>
    <property type="evidence" value="ECO:0007669"/>
    <property type="project" value="UniProtKB-KW"/>
</dbReference>
<proteinExistence type="predicted"/>
<protein>
    <recommendedName>
        <fullName evidence="1">non-specific serine/threonine protein kinase</fullName>
        <ecNumber evidence="1">2.7.11.1</ecNumber>
    </recommendedName>
</protein>
<dbReference type="PANTHER" id="PTHR47634:SF9">
    <property type="entry name" value="PROTEIN KINASE DOMAIN-CONTAINING PROTEIN-RELATED"/>
    <property type="match status" value="1"/>
</dbReference>
<evidence type="ECO:0000256" key="9">
    <source>
        <dbReference type="SAM" id="MobiDB-lite"/>
    </source>
</evidence>
<keyword evidence="5 11" id="KW-0418">Kinase</keyword>
<dbReference type="InterPro" id="IPR051334">
    <property type="entry name" value="SRPK"/>
</dbReference>
<evidence type="ECO:0000313" key="12">
    <source>
        <dbReference type="Proteomes" id="UP001303889"/>
    </source>
</evidence>